<sequence length="80" mass="9299">MQLFPWPAYSPDMSPIEHVWDLVGRRLARDPRPADSQHELLLRIQAIWNSLPQADIQNLFDSMPRRLAALIVAHCGYTKY</sequence>
<reference evidence="1" key="1">
    <citation type="submission" date="2020-08" db="EMBL/GenBank/DDBJ databases">
        <title>Multicomponent nature underlies the extraordinary mechanical properties of spider dragline silk.</title>
        <authorList>
            <person name="Kono N."/>
            <person name="Nakamura H."/>
            <person name="Mori M."/>
            <person name="Yoshida Y."/>
            <person name="Ohtoshi R."/>
            <person name="Malay A.D."/>
            <person name="Moran D.A.P."/>
            <person name="Tomita M."/>
            <person name="Numata K."/>
            <person name="Arakawa K."/>
        </authorList>
    </citation>
    <scope>NUCLEOTIDE SEQUENCE</scope>
</reference>
<gene>
    <name evidence="1" type="primary">NCL1_50899</name>
    <name evidence="1" type="ORF">TNCV_4199971</name>
</gene>
<dbReference type="Proteomes" id="UP000887159">
    <property type="component" value="Unassembled WGS sequence"/>
</dbReference>
<accession>A0A8X6WCF1</accession>
<dbReference type="EMBL" id="BMAU01021400">
    <property type="protein sequence ID" value="GFY31686.1"/>
    <property type="molecule type" value="Genomic_DNA"/>
</dbReference>
<dbReference type="InterPro" id="IPR036397">
    <property type="entry name" value="RNaseH_sf"/>
</dbReference>
<keyword evidence="2" id="KW-1185">Reference proteome</keyword>
<proteinExistence type="predicted"/>
<protein>
    <submittedName>
        <fullName evidence="1">Transposable element Tcb1 transposase</fullName>
    </submittedName>
</protein>
<evidence type="ECO:0000313" key="1">
    <source>
        <dbReference type="EMBL" id="GFY31686.1"/>
    </source>
</evidence>
<dbReference type="AlphaFoldDB" id="A0A8X6WCF1"/>
<comment type="caution">
    <text evidence="1">The sequence shown here is derived from an EMBL/GenBank/DDBJ whole genome shotgun (WGS) entry which is preliminary data.</text>
</comment>
<name>A0A8X6WCF1_TRICX</name>
<organism evidence="1 2">
    <name type="scientific">Trichonephila clavipes</name>
    <name type="common">Golden silk orbweaver</name>
    <name type="synonym">Nephila clavipes</name>
    <dbReference type="NCBI Taxonomy" id="2585209"/>
    <lineage>
        <taxon>Eukaryota</taxon>
        <taxon>Metazoa</taxon>
        <taxon>Ecdysozoa</taxon>
        <taxon>Arthropoda</taxon>
        <taxon>Chelicerata</taxon>
        <taxon>Arachnida</taxon>
        <taxon>Araneae</taxon>
        <taxon>Araneomorphae</taxon>
        <taxon>Entelegynae</taxon>
        <taxon>Araneoidea</taxon>
        <taxon>Nephilidae</taxon>
        <taxon>Trichonephila</taxon>
    </lineage>
</organism>
<dbReference type="GO" id="GO:0003676">
    <property type="term" value="F:nucleic acid binding"/>
    <property type="evidence" value="ECO:0007669"/>
    <property type="project" value="InterPro"/>
</dbReference>
<evidence type="ECO:0000313" key="2">
    <source>
        <dbReference type="Proteomes" id="UP000887159"/>
    </source>
</evidence>
<dbReference type="Gene3D" id="3.30.420.10">
    <property type="entry name" value="Ribonuclease H-like superfamily/Ribonuclease H"/>
    <property type="match status" value="1"/>
</dbReference>